<comment type="caution">
    <text evidence="1">The sequence shown here is derived from an EMBL/GenBank/DDBJ whole genome shotgun (WGS) entry which is preliminary data.</text>
</comment>
<evidence type="ECO:0000313" key="1">
    <source>
        <dbReference type="EMBL" id="MDV0446159.1"/>
    </source>
</evidence>
<dbReference type="Proteomes" id="UP001272052">
    <property type="component" value="Unassembled WGS sequence"/>
</dbReference>
<dbReference type="EMBL" id="JAWDKC010000034">
    <property type="protein sequence ID" value="MDV0446159.1"/>
    <property type="molecule type" value="Genomic_DNA"/>
</dbReference>
<proteinExistence type="predicted"/>
<organism evidence="1 2">
    <name type="scientific">Methanimicrococcus hacksteinii</name>
    <dbReference type="NCBI Taxonomy" id="3028293"/>
    <lineage>
        <taxon>Archaea</taxon>
        <taxon>Methanobacteriati</taxon>
        <taxon>Methanobacteriota</taxon>
        <taxon>Stenosarchaea group</taxon>
        <taxon>Methanomicrobia</taxon>
        <taxon>Methanosarcinales</taxon>
        <taxon>Methanosarcinaceae</taxon>
        <taxon>Methanimicrococcus</taxon>
    </lineage>
</organism>
<keyword evidence="2" id="KW-1185">Reference proteome</keyword>
<dbReference type="RefSeq" id="WP_318786600.1">
    <property type="nucleotide sequence ID" value="NZ_JAWDKC010000034.1"/>
</dbReference>
<evidence type="ECO:0000313" key="2">
    <source>
        <dbReference type="Proteomes" id="UP001272052"/>
    </source>
</evidence>
<accession>A0ABU3VRW4</accession>
<sequence length="94" mass="10213">MRSDIFRTISTCLIIGVLFILAAAIPAAAADYEVRGSWIDNNNAATQIFRPNDTNVLSYTINANNIELPAYFILSIADNGGEPLSGFDIFKGSR</sequence>
<reference evidence="1 2" key="1">
    <citation type="submission" date="2023-06" db="EMBL/GenBank/DDBJ databases">
        <title>Genome sequence of Methanimicrococcus sp. At1.</title>
        <authorList>
            <person name="Protasov E."/>
            <person name="Platt K."/>
            <person name="Poehlein A."/>
            <person name="Daniel R."/>
            <person name="Brune A."/>
        </authorList>
    </citation>
    <scope>NUCLEOTIDE SEQUENCE [LARGE SCALE GENOMIC DNA]</scope>
    <source>
        <strain evidence="1 2">At1</strain>
    </source>
</reference>
<gene>
    <name evidence="1" type="ORF">MmiAt1_17770</name>
</gene>
<name>A0ABU3VRW4_9EURY</name>
<protein>
    <submittedName>
        <fullName evidence="1">Uncharacterized protein</fullName>
    </submittedName>
</protein>